<sequence length="240" mass="26595">MTLAWRHGRLKGLFRFAPAASTPSPHGRQRWIQCRYESHWGVESLGPLVKRPDCQTASSRRWTRGCNAVREWQRQPPAVSAQLRQNPRCDTARTVSALCKTVDNRLACALLRVSAPERPDYVSQGGSTVASVRHGLKSALIHLSNPGYCAGLANHARLRLRLNPVRVYYTNGCLIHMMLLYHMDKGGAYKTAGSSTGAYTPEKAAHEGESQGHTCRKLGRSGRHSLHSARVRRALALPRG</sequence>
<accession>A0AAJ0H926</accession>
<dbReference type="Proteomes" id="UP001275084">
    <property type="component" value="Unassembled WGS sequence"/>
</dbReference>
<dbReference type="EMBL" id="JAUIQD010000007">
    <property type="protein sequence ID" value="KAK3344045.1"/>
    <property type="molecule type" value="Genomic_DNA"/>
</dbReference>
<evidence type="ECO:0000256" key="1">
    <source>
        <dbReference type="SAM" id="MobiDB-lite"/>
    </source>
</evidence>
<reference evidence="2" key="1">
    <citation type="journal article" date="2023" name="Mol. Phylogenet. Evol.">
        <title>Genome-scale phylogeny and comparative genomics of the fungal order Sordariales.</title>
        <authorList>
            <person name="Hensen N."/>
            <person name="Bonometti L."/>
            <person name="Westerberg I."/>
            <person name="Brannstrom I.O."/>
            <person name="Guillou S."/>
            <person name="Cros-Aarteil S."/>
            <person name="Calhoun S."/>
            <person name="Haridas S."/>
            <person name="Kuo A."/>
            <person name="Mondo S."/>
            <person name="Pangilinan J."/>
            <person name="Riley R."/>
            <person name="LaButti K."/>
            <person name="Andreopoulos B."/>
            <person name="Lipzen A."/>
            <person name="Chen C."/>
            <person name="Yan M."/>
            <person name="Daum C."/>
            <person name="Ng V."/>
            <person name="Clum A."/>
            <person name="Steindorff A."/>
            <person name="Ohm R.A."/>
            <person name="Martin F."/>
            <person name="Silar P."/>
            <person name="Natvig D.O."/>
            <person name="Lalanne C."/>
            <person name="Gautier V."/>
            <person name="Ament-Velasquez S.L."/>
            <person name="Kruys A."/>
            <person name="Hutchinson M.I."/>
            <person name="Powell A.J."/>
            <person name="Barry K."/>
            <person name="Miller A.N."/>
            <person name="Grigoriev I.V."/>
            <person name="Debuchy R."/>
            <person name="Gladieux P."/>
            <person name="Hiltunen Thoren M."/>
            <person name="Johannesson H."/>
        </authorList>
    </citation>
    <scope>NUCLEOTIDE SEQUENCE</scope>
    <source>
        <strain evidence="2">CBS 955.72</strain>
    </source>
</reference>
<keyword evidence="3" id="KW-1185">Reference proteome</keyword>
<gene>
    <name evidence="2" type="ORF">B0T25DRAFT_315906</name>
</gene>
<comment type="caution">
    <text evidence="2">The sequence shown here is derived from an EMBL/GenBank/DDBJ whole genome shotgun (WGS) entry which is preliminary data.</text>
</comment>
<protein>
    <submittedName>
        <fullName evidence="2">Uncharacterized protein</fullName>
    </submittedName>
</protein>
<evidence type="ECO:0000313" key="2">
    <source>
        <dbReference type="EMBL" id="KAK3344045.1"/>
    </source>
</evidence>
<evidence type="ECO:0000313" key="3">
    <source>
        <dbReference type="Proteomes" id="UP001275084"/>
    </source>
</evidence>
<dbReference type="AlphaFoldDB" id="A0AAJ0H926"/>
<organism evidence="2 3">
    <name type="scientific">Lasiosphaeria hispida</name>
    <dbReference type="NCBI Taxonomy" id="260671"/>
    <lineage>
        <taxon>Eukaryota</taxon>
        <taxon>Fungi</taxon>
        <taxon>Dikarya</taxon>
        <taxon>Ascomycota</taxon>
        <taxon>Pezizomycotina</taxon>
        <taxon>Sordariomycetes</taxon>
        <taxon>Sordariomycetidae</taxon>
        <taxon>Sordariales</taxon>
        <taxon>Lasiosphaeriaceae</taxon>
        <taxon>Lasiosphaeria</taxon>
    </lineage>
</organism>
<reference evidence="2" key="2">
    <citation type="submission" date="2023-06" db="EMBL/GenBank/DDBJ databases">
        <authorList>
            <consortium name="Lawrence Berkeley National Laboratory"/>
            <person name="Haridas S."/>
            <person name="Hensen N."/>
            <person name="Bonometti L."/>
            <person name="Westerberg I."/>
            <person name="Brannstrom I.O."/>
            <person name="Guillou S."/>
            <person name="Cros-Aarteil S."/>
            <person name="Calhoun S."/>
            <person name="Kuo A."/>
            <person name="Mondo S."/>
            <person name="Pangilinan J."/>
            <person name="Riley R."/>
            <person name="Labutti K."/>
            <person name="Andreopoulos B."/>
            <person name="Lipzen A."/>
            <person name="Chen C."/>
            <person name="Yanf M."/>
            <person name="Daum C."/>
            <person name="Ng V."/>
            <person name="Clum A."/>
            <person name="Steindorff A."/>
            <person name="Ohm R."/>
            <person name="Martin F."/>
            <person name="Silar P."/>
            <person name="Natvig D."/>
            <person name="Lalanne C."/>
            <person name="Gautier V."/>
            <person name="Ament-Velasquez S.L."/>
            <person name="Kruys A."/>
            <person name="Hutchinson M.I."/>
            <person name="Powell A.J."/>
            <person name="Barry K."/>
            <person name="Miller A.N."/>
            <person name="Grigoriev I.V."/>
            <person name="Debuchy R."/>
            <person name="Gladieux P."/>
            <person name="Thoren M.H."/>
            <person name="Johannesson H."/>
        </authorList>
    </citation>
    <scope>NUCLEOTIDE SEQUENCE</scope>
    <source>
        <strain evidence="2">CBS 955.72</strain>
    </source>
</reference>
<proteinExistence type="predicted"/>
<feature type="compositionally biased region" description="Basic residues" evidence="1">
    <location>
        <begin position="214"/>
        <end position="223"/>
    </location>
</feature>
<name>A0AAJ0H926_9PEZI</name>
<feature type="region of interest" description="Disordered" evidence="1">
    <location>
        <begin position="192"/>
        <end position="223"/>
    </location>
</feature>